<proteinExistence type="predicted"/>
<reference evidence="3" key="1">
    <citation type="submission" date="2016-10" db="EMBL/GenBank/DDBJ databases">
        <authorList>
            <person name="Varghese N."/>
            <person name="Submissions S."/>
        </authorList>
    </citation>
    <scope>NUCLEOTIDE SEQUENCE [LARGE SCALE GENOMIC DNA]</scope>
    <source>
        <strain evidence="3">DSM 22002</strain>
    </source>
</reference>
<dbReference type="AlphaFoldDB" id="A0A1G8C913"/>
<dbReference type="STRING" id="399736.SAMN04489720_1208"/>
<dbReference type="InterPro" id="IPR000835">
    <property type="entry name" value="HTH_MarR-typ"/>
</dbReference>
<dbReference type="Proteomes" id="UP000198822">
    <property type="component" value="Chromosome I"/>
</dbReference>
<dbReference type="SMART" id="SM00347">
    <property type="entry name" value="HTH_MARR"/>
    <property type="match status" value="1"/>
</dbReference>
<keyword evidence="3" id="KW-1185">Reference proteome</keyword>
<dbReference type="InterPro" id="IPR036390">
    <property type="entry name" value="WH_DNA-bd_sf"/>
</dbReference>
<dbReference type="PROSITE" id="PS50995">
    <property type="entry name" value="HTH_MARR_2"/>
    <property type="match status" value="1"/>
</dbReference>
<evidence type="ECO:0000259" key="1">
    <source>
        <dbReference type="PROSITE" id="PS50995"/>
    </source>
</evidence>
<name>A0A1G8C913_9MICO</name>
<organism evidence="2 3">
    <name type="scientific">Agrococcus jejuensis</name>
    <dbReference type="NCBI Taxonomy" id="399736"/>
    <lineage>
        <taxon>Bacteria</taxon>
        <taxon>Bacillati</taxon>
        <taxon>Actinomycetota</taxon>
        <taxon>Actinomycetes</taxon>
        <taxon>Micrococcales</taxon>
        <taxon>Microbacteriaceae</taxon>
        <taxon>Agrococcus</taxon>
    </lineage>
</organism>
<dbReference type="InterPro" id="IPR039422">
    <property type="entry name" value="MarR/SlyA-like"/>
</dbReference>
<gene>
    <name evidence="2" type="ORF">SAMN04489720_1208</name>
</gene>
<sequence>MSLDVAPAETQPMDSGEPYARRMTAASEAWRTYFEGSAMLAAALERRLKDACGLDLADFNILLLLSEADDERMRMGTLARQLAFAPGRLTYRMQQMEAKGWVQREASVADRRGTDAVLTDAGRRTLRKARPLHARHVEELFLSRISDADAAQLEGIFAPVRSTLLGECETVQIADDEA</sequence>
<dbReference type="Gene3D" id="1.10.10.10">
    <property type="entry name" value="Winged helix-like DNA-binding domain superfamily/Winged helix DNA-binding domain"/>
    <property type="match status" value="1"/>
</dbReference>
<evidence type="ECO:0000313" key="3">
    <source>
        <dbReference type="Proteomes" id="UP000198822"/>
    </source>
</evidence>
<accession>A0A1G8C913</accession>
<dbReference type="EMBL" id="LT629695">
    <property type="protein sequence ID" value="SDH42027.1"/>
    <property type="molecule type" value="Genomic_DNA"/>
</dbReference>
<keyword evidence="2" id="KW-0238">DNA-binding</keyword>
<dbReference type="Pfam" id="PF12802">
    <property type="entry name" value="MarR_2"/>
    <property type="match status" value="1"/>
</dbReference>
<protein>
    <submittedName>
        <fullName evidence="2">DNA-binding transcriptional regulator, MarR family</fullName>
    </submittedName>
</protein>
<feature type="domain" description="HTH marR-type" evidence="1">
    <location>
        <begin position="16"/>
        <end position="162"/>
    </location>
</feature>
<dbReference type="GO" id="GO:0006950">
    <property type="term" value="P:response to stress"/>
    <property type="evidence" value="ECO:0007669"/>
    <property type="project" value="TreeGrafter"/>
</dbReference>
<dbReference type="InterPro" id="IPR036388">
    <property type="entry name" value="WH-like_DNA-bd_sf"/>
</dbReference>
<evidence type="ECO:0000313" key="2">
    <source>
        <dbReference type="EMBL" id="SDH42027.1"/>
    </source>
</evidence>
<dbReference type="PANTHER" id="PTHR33164:SF99">
    <property type="entry name" value="MARR FAMILY REGULATORY PROTEIN"/>
    <property type="match status" value="1"/>
</dbReference>
<dbReference type="PANTHER" id="PTHR33164">
    <property type="entry name" value="TRANSCRIPTIONAL REGULATOR, MARR FAMILY"/>
    <property type="match status" value="1"/>
</dbReference>
<dbReference type="SUPFAM" id="SSF46785">
    <property type="entry name" value="Winged helix' DNA-binding domain"/>
    <property type="match status" value="1"/>
</dbReference>
<dbReference type="GO" id="GO:0003700">
    <property type="term" value="F:DNA-binding transcription factor activity"/>
    <property type="evidence" value="ECO:0007669"/>
    <property type="project" value="InterPro"/>
</dbReference>
<dbReference type="GO" id="GO:0003677">
    <property type="term" value="F:DNA binding"/>
    <property type="evidence" value="ECO:0007669"/>
    <property type="project" value="UniProtKB-KW"/>
</dbReference>